<feature type="domain" description="ABC transmembrane type-1" evidence="10">
    <location>
        <begin position="331"/>
        <end position="511"/>
    </location>
</feature>
<gene>
    <name evidence="11" type="ORF">DI563_04560</name>
</gene>
<dbReference type="FunFam" id="1.10.3720.10:FF:000001">
    <property type="entry name" value="Glycine betaine ABC transporter, permease"/>
    <property type="match status" value="1"/>
</dbReference>
<comment type="subcellular location">
    <subcellularLocation>
        <location evidence="1 8">Cell membrane</location>
        <topology evidence="1 8">Multi-pass membrane protein</topology>
    </subcellularLocation>
</comment>
<dbReference type="CDD" id="cd13607">
    <property type="entry name" value="PBP2_AfProX_like"/>
    <property type="match status" value="1"/>
</dbReference>
<keyword evidence="5 8" id="KW-0472">Membrane</keyword>
<dbReference type="Proteomes" id="UP000249135">
    <property type="component" value="Unassembled WGS sequence"/>
</dbReference>
<comment type="similarity">
    <text evidence="7">In the N-terminal section; belongs to the binding-protein-dependent transport system permease family.</text>
</comment>
<evidence type="ECO:0000256" key="9">
    <source>
        <dbReference type="SAM" id="SignalP"/>
    </source>
</evidence>
<feature type="transmembrane region" description="Helical" evidence="8">
    <location>
        <begin position="335"/>
        <end position="357"/>
    </location>
</feature>
<feature type="chain" id="PRO_5015947584" evidence="9">
    <location>
        <begin position="45"/>
        <end position="527"/>
    </location>
</feature>
<feature type="transmembrane region" description="Helical" evidence="8">
    <location>
        <begin position="492"/>
        <end position="511"/>
    </location>
</feature>
<evidence type="ECO:0000256" key="7">
    <source>
        <dbReference type="ARBA" id="ARBA00035652"/>
    </source>
</evidence>
<dbReference type="GO" id="GO:0031460">
    <property type="term" value="P:glycine betaine transport"/>
    <property type="evidence" value="ECO:0007669"/>
    <property type="project" value="TreeGrafter"/>
</dbReference>
<dbReference type="InterPro" id="IPR051204">
    <property type="entry name" value="ABC_transp_perm/SBD"/>
</dbReference>
<dbReference type="PANTHER" id="PTHR30177:SF4">
    <property type="entry name" value="OSMOPROTECTANT IMPORT PERMEASE PROTEIN OSMW"/>
    <property type="match status" value="1"/>
</dbReference>
<name>A0A2W5SC18_VARPD</name>
<keyword evidence="3 8" id="KW-0812">Transmembrane</keyword>
<dbReference type="PANTHER" id="PTHR30177">
    <property type="entry name" value="GLYCINE BETAINE/L-PROLINE TRANSPORT SYSTEM PERMEASE PROTEIN PROW"/>
    <property type="match status" value="1"/>
</dbReference>
<dbReference type="Pfam" id="PF00528">
    <property type="entry name" value="BPD_transp_1"/>
    <property type="match status" value="1"/>
</dbReference>
<dbReference type="InterPro" id="IPR041894">
    <property type="entry name" value="PBP2_ProX-like"/>
</dbReference>
<keyword evidence="9" id="KW-0732">Signal</keyword>
<evidence type="ECO:0000256" key="6">
    <source>
        <dbReference type="ARBA" id="ARBA00035642"/>
    </source>
</evidence>
<dbReference type="InterPro" id="IPR035906">
    <property type="entry name" value="MetI-like_sf"/>
</dbReference>
<dbReference type="SUPFAM" id="SSF53850">
    <property type="entry name" value="Periplasmic binding protein-like II"/>
    <property type="match status" value="1"/>
</dbReference>
<dbReference type="SUPFAM" id="SSF161098">
    <property type="entry name" value="MetI-like"/>
    <property type="match status" value="1"/>
</dbReference>
<protein>
    <submittedName>
        <fullName evidence="11">Amino acid ABC transporter permease</fullName>
    </submittedName>
</protein>
<dbReference type="AlphaFoldDB" id="A0A2W5SC18"/>
<dbReference type="Pfam" id="PF04069">
    <property type="entry name" value="OpuAC"/>
    <property type="match status" value="1"/>
</dbReference>
<evidence type="ECO:0000256" key="8">
    <source>
        <dbReference type="RuleBase" id="RU363032"/>
    </source>
</evidence>
<accession>A0A2W5SC18</accession>
<comment type="similarity">
    <text evidence="6">In the C-terminal section; belongs to the OsmX family.</text>
</comment>
<dbReference type="Gene3D" id="3.40.190.10">
    <property type="entry name" value="Periplasmic binding protein-like II"/>
    <property type="match status" value="1"/>
</dbReference>
<dbReference type="InterPro" id="IPR000515">
    <property type="entry name" value="MetI-like"/>
</dbReference>
<dbReference type="PROSITE" id="PS50928">
    <property type="entry name" value="ABC_TM1"/>
    <property type="match status" value="1"/>
</dbReference>
<dbReference type="Gene3D" id="3.40.190.120">
    <property type="entry name" value="Osmoprotection protein (prox), domain 2"/>
    <property type="match status" value="1"/>
</dbReference>
<feature type="transmembrane region" description="Helical" evidence="8">
    <location>
        <begin position="388"/>
        <end position="407"/>
    </location>
</feature>
<dbReference type="GO" id="GO:0022857">
    <property type="term" value="F:transmembrane transporter activity"/>
    <property type="evidence" value="ECO:0007669"/>
    <property type="project" value="InterPro"/>
</dbReference>
<keyword evidence="2 8" id="KW-0813">Transport</keyword>
<evidence type="ECO:0000256" key="1">
    <source>
        <dbReference type="ARBA" id="ARBA00004651"/>
    </source>
</evidence>
<organism evidence="11 12">
    <name type="scientific">Variovorax paradoxus</name>
    <dbReference type="NCBI Taxonomy" id="34073"/>
    <lineage>
        <taxon>Bacteria</taxon>
        <taxon>Pseudomonadati</taxon>
        <taxon>Pseudomonadota</taxon>
        <taxon>Betaproteobacteria</taxon>
        <taxon>Burkholderiales</taxon>
        <taxon>Comamonadaceae</taxon>
        <taxon>Variovorax</taxon>
    </lineage>
</organism>
<comment type="caution">
    <text evidence="11">The sequence shown here is derived from an EMBL/GenBank/DDBJ whole genome shotgun (WGS) entry which is preliminary data.</text>
</comment>
<sequence length="527" mass="55370">MPISPRPRQPGIRPRALASALAHVLTLSLLLAALLLAAASDARAADAGTLRIGSKRFTESYILAEVLAQTAAPQLSQTPVVRQGLGNTAIVYEALKSGGIDLYAEYTGTIALEILKSPQPLSREAVQAALQPLGLGMAIPLGFNDGYAFAMRADDAKRLGVRSLSDLARHPELKLGLSNEFIGRADGWRGVAARYGLPQKPTGLDHGIAYDAIAARQVDVIDIYTTDAKIEHLGLTVLDDDLGYFPRYDAVVLYRLDVPQRFPQAWAALQKLEGRIDERAMIGMNARAELQGAGFDVIAREFLAGRGQDSGDAASAGFLGKLFGPDLPRLARQHLMLVAVSVGVATLIGVPLAVWVFPHLRLRALVLGATGLLQTVPSLALLAVLISLLGAIGTLPALIALTLYSLLPIMRNAVAGLAEVPAGVKQAGTALGMTGSQNLRLVQLPLALPTLIAGVRTATTIAIGTATIAAFIGAGGFGERIVTGLALNDRALLLAGALPAAVLALASEALFEALEWLLRRRQRAAVA</sequence>
<evidence type="ECO:0000313" key="12">
    <source>
        <dbReference type="Proteomes" id="UP000249135"/>
    </source>
</evidence>
<evidence type="ECO:0000256" key="2">
    <source>
        <dbReference type="ARBA" id="ARBA00022448"/>
    </source>
</evidence>
<evidence type="ECO:0000313" key="11">
    <source>
        <dbReference type="EMBL" id="PZQ77183.1"/>
    </source>
</evidence>
<dbReference type="GO" id="GO:0043190">
    <property type="term" value="C:ATP-binding cassette (ABC) transporter complex"/>
    <property type="evidence" value="ECO:0007669"/>
    <property type="project" value="InterPro"/>
</dbReference>
<evidence type="ECO:0000259" key="10">
    <source>
        <dbReference type="PROSITE" id="PS50928"/>
    </source>
</evidence>
<feature type="signal peptide" evidence="9">
    <location>
        <begin position="1"/>
        <end position="44"/>
    </location>
</feature>
<feature type="transmembrane region" description="Helical" evidence="8">
    <location>
        <begin position="446"/>
        <end position="472"/>
    </location>
</feature>
<dbReference type="CDD" id="cd06261">
    <property type="entry name" value="TM_PBP2"/>
    <property type="match status" value="1"/>
</dbReference>
<keyword evidence="4 8" id="KW-1133">Transmembrane helix</keyword>
<dbReference type="EMBL" id="QFPP01000028">
    <property type="protein sequence ID" value="PZQ77183.1"/>
    <property type="molecule type" value="Genomic_DNA"/>
</dbReference>
<evidence type="ECO:0000256" key="4">
    <source>
        <dbReference type="ARBA" id="ARBA00022989"/>
    </source>
</evidence>
<proteinExistence type="inferred from homology"/>
<dbReference type="Gene3D" id="1.10.3720.10">
    <property type="entry name" value="MetI-like"/>
    <property type="match status" value="1"/>
</dbReference>
<comment type="similarity">
    <text evidence="8">Belongs to the binding-protein-dependent transport system permease family.</text>
</comment>
<evidence type="ECO:0000256" key="5">
    <source>
        <dbReference type="ARBA" id="ARBA00023136"/>
    </source>
</evidence>
<evidence type="ECO:0000256" key="3">
    <source>
        <dbReference type="ARBA" id="ARBA00022692"/>
    </source>
</evidence>
<reference evidence="11 12" key="1">
    <citation type="submission" date="2017-08" db="EMBL/GenBank/DDBJ databases">
        <title>Infants hospitalized years apart are colonized by the same room-sourced microbial strains.</title>
        <authorList>
            <person name="Brooks B."/>
            <person name="Olm M.R."/>
            <person name="Firek B.A."/>
            <person name="Baker R."/>
            <person name="Thomas B.C."/>
            <person name="Morowitz M.J."/>
            <person name="Banfield J.F."/>
        </authorList>
    </citation>
    <scope>NUCLEOTIDE SEQUENCE [LARGE SCALE GENOMIC DNA]</scope>
    <source>
        <strain evidence="11">S2_005_003_R2_41</strain>
    </source>
</reference>
<dbReference type="InterPro" id="IPR007210">
    <property type="entry name" value="ABC_Gly_betaine_transp_sub-bd"/>
</dbReference>